<name>A0ABP9Z5F5_9FUNG</name>
<evidence type="ECO:0000313" key="3">
    <source>
        <dbReference type="Proteomes" id="UP001473302"/>
    </source>
</evidence>
<feature type="compositionally biased region" description="Acidic residues" evidence="1">
    <location>
        <begin position="18"/>
        <end position="27"/>
    </location>
</feature>
<feature type="region of interest" description="Disordered" evidence="1">
    <location>
        <begin position="93"/>
        <end position="127"/>
    </location>
</feature>
<feature type="region of interest" description="Disordered" evidence="1">
    <location>
        <begin position="383"/>
        <end position="422"/>
    </location>
</feature>
<feature type="compositionally biased region" description="Low complexity" evidence="1">
    <location>
        <begin position="107"/>
        <end position="127"/>
    </location>
</feature>
<proteinExistence type="predicted"/>
<evidence type="ECO:0000313" key="2">
    <source>
        <dbReference type="EMBL" id="GAA5814345.1"/>
    </source>
</evidence>
<gene>
    <name evidence="2" type="ORF">MFLAVUS_007839</name>
</gene>
<feature type="compositionally biased region" description="Acidic residues" evidence="1">
    <location>
        <begin position="410"/>
        <end position="422"/>
    </location>
</feature>
<protein>
    <submittedName>
        <fullName evidence="2">Uncharacterized protein</fullName>
    </submittedName>
</protein>
<feature type="region of interest" description="Disordered" evidence="1">
    <location>
        <begin position="1"/>
        <end position="27"/>
    </location>
</feature>
<dbReference type="Proteomes" id="UP001473302">
    <property type="component" value="Unassembled WGS sequence"/>
</dbReference>
<dbReference type="EMBL" id="BAABUK010000020">
    <property type="protein sequence ID" value="GAA5814345.1"/>
    <property type="molecule type" value="Genomic_DNA"/>
</dbReference>
<evidence type="ECO:0000256" key="1">
    <source>
        <dbReference type="SAM" id="MobiDB-lite"/>
    </source>
</evidence>
<feature type="compositionally biased region" description="Polar residues" evidence="1">
    <location>
        <begin position="383"/>
        <end position="409"/>
    </location>
</feature>
<sequence>MEDAEDTEDIRYHQSVQNDDDDDDEFFDCESFDSSYTILPSESIPESLLNETPSRSINREEITLTNTSNTVYLSDSTSANSSPAVFETHSLVHDENSQAEDSSDILSSGCFSHSSSSPPNSPIASLSGFITYENPAHDLHTESDGTESVSDCESFYDCNITEEVDRDENNTEMLLNVSKNSPLHLNIESGSLALPETANDDLNQNIDKDNEQFESLLVTLNHAVYSSSDESEYSFDTETSEAVGAEIIEILDNDMSDATDVIVPEMLINEASEAIGEQYRIYIEKMLDAMSESVYSDDLPTTVEDAICTNHNLGENTPDELLITGYEMDIEPFANLFSMESNSVNERCSPGSIQRTVDEIMKRARVEMMAAVDMTIKENLTTVRTNNNSSVSAGSLSVDMESTTRNNQLEELDDTESDDFGR</sequence>
<organism evidence="2 3">
    <name type="scientific">Mucor flavus</name>
    <dbReference type="NCBI Taxonomy" id="439312"/>
    <lineage>
        <taxon>Eukaryota</taxon>
        <taxon>Fungi</taxon>
        <taxon>Fungi incertae sedis</taxon>
        <taxon>Mucoromycota</taxon>
        <taxon>Mucoromycotina</taxon>
        <taxon>Mucoromycetes</taxon>
        <taxon>Mucorales</taxon>
        <taxon>Mucorineae</taxon>
        <taxon>Mucoraceae</taxon>
        <taxon>Mucor</taxon>
    </lineage>
</organism>
<keyword evidence="3" id="KW-1185">Reference proteome</keyword>
<accession>A0ABP9Z5F5</accession>
<reference evidence="2 3" key="1">
    <citation type="submission" date="2024-04" db="EMBL/GenBank/DDBJ databases">
        <title>genome sequences of Mucor flavus KT1a and Helicostylum pulchrum KT1b strains isolated from the surface of a dry-aged beef.</title>
        <authorList>
            <person name="Toyotome T."/>
            <person name="Hosono M."/>
            <person name="Torimaru M."/>
            <person name="Fukuda K."/>
            <person name="Mikami N."/>
        </authorList>
    </citation>
    <scope>NUCLEOTIDE SEQUENCE [LARGE SCALE GENOMIC DNA]</scope>
    <source>
        <strain evidence="2 3">KT1a</strain>
    </source>
</reference>
<comment type="caution">
    <text evidence="2">The sequence shown here is derived from an EMBL/GenBank/DDBJ whole genome shotgun (WGS) entry which is preliminary data.</text>
</comment>